<organism evidence="1 2">
    <name type="scientific">Xenotaenia resolanae</name>
    <dbReference type="NCBI Taxonomy" id="208358"/>
    <lineage>
        <taxon>Eukaryota</taxon>
        <taxon>Metazoa</taxon>
        <taxon>Chordata</taxon>
        <taxon>Craniata</taxon>
        <taxon>Vertebrata</taxon>
        <taxon>Euteleostomi</taxon>
        <taxon>Actinopterygii</taxon>
        <taxon>Neopterygii</taxon>
        <taxon>Teleostei</taxon>
        <taxon>Neoteleostei</taxon>
        <taxon>Acanthomorphata</taxon>
        <taxon>Ovalentaria</taxon>
        <taxon>Atherinomorphae</taxon>
        <taxon>Cyprinodontiformes</taxon>
        <taxon>Goodeidae</taxon>
        <taxon>Xenotaenia</taxon>
    </lineage>
</organism>
<gene>
    <name evidence="1" type="ORF">XENORESO_017593</name>
</gene>
<accession>A0ABV0WXA7</accession>
<evidence type="ECO:0000313" key="1">
    <source>
        <dbReference type="EMBL" id="MEQ2274277.1"/>
    </source>
</evidence>
<reference evidence="1 2" key="1">
    <citation type="submission" date="2021-06" db="EMBL/GenBank/DDBJ databases">
        <authorList>
            <person name="Palmer J.M."/>
        </authorList>
    </citation>
    <scope>NUCLEOTIDE SEQUENCE [LARGE SCALE GENOMIC DNA]</scope>
    <source>
        <strain evidence="1 2">XR_2019</strain>
        <tissue evidence="1">Muscle</tissue>
    </source>
</reference>
<sequence length="202" mass="23324">EKSQKPKPKQPLIITQMSKNKKTKLICWHLFLYPNSLACCFPLQIHSFQRKALQMSGVRKGILSVQDVGCPQNITHAGQGTKAGQDEVIHCSSSNSKRDREHWKNNKTKEKTKPKDTFFFFSHLSQWRRSFLCEHSSRKKYSSSRFSLEIIQKYALIKAGCRIIRVQFGSELSGCVECEMDLKIKEPPEASQHKYFDSKLLT</sequence>
<comment type="caution">
    <text evidence="1">The sequence shown here is derived from an EMBL/GenBank/DDBJ whole genome shotgun (WGS) entry which is preliminary data.</text>
</comment>
<feature type="non-terminal residue" evidence="1">
    <location>
        <position position="1"/>
    </location>
</feature>
<protein>
    <submittedName>
        <fullName evidence="1">Uncharacterized protein</fullName>
    </submittedName>
</protein>
<name>A0ABV0WXA7_9TELE</name>
<keyword evidence="2" id="KW-1185">Reference proteome</keyword>
<proteinExistence type="predicted"/>
<evidence type="ECO:0000313" key="2">
    <source>
        <dbReference type="Proteomes" id="UP001444071"/>
    </source>
</evidence>
<dbReference type="Proteomes" id="UP001444071">
    <property type="component" value="Unassembled WGS sequence"/>
</dbReference>
<dbReference type="EMBL" id="JAHRIM010076099">
    <property type="protein sequence ID" value="MEQ2274277.1"/>
    <property type="molecule type" value="Genomic_DNA"/>
</dbReference>